<evidence type="ECO:0000313" key="3">
    <source>
        <dbReference type="Proteomes" id="UP000192505"/>
    </source>
</evidence>
<comment type="similarity">
    <text evidence="1">Belongs to the antirestriction protein family.</text>
</comment>
<proteinExistence type="inferred from homology"/>
<dbReference type="InterPro" id="IPR004914">
    <property type="entry name" value="Antirestrict"/>
</dbReference>
<sequence>VIHSWHSSCQLQPLVNIQSAQVVNIESAPTVLSNGGFYLAPRSDTIFNVSSANGFEGQMTGDALGITVCLYAYSHLSFGDGSEFTELCANHYHWLREYAMGHREVRSILRAID</sequence>
<dbReference type="Proteomes" id="UP000192505">
    <property type="component" value="Unassembled WGS sequence"/>
</dbReference>
<accession>A0A1W9KPM3</accession>
<evidence type="ECO:0000256" key="1">
    <source>
        <dbReference type="ARBA" id="ARBA00008618"/>
    </source>
</evidence>
<evidence type="ECO:0000313" key="2">
    <source>
        <dbReference type="EMBL" id="OQW86107.1"/>
    </source>
</evidence>
<reference evidence="2 3" key="1">
    <citation type="submission" date="2017-01" db="EMBL/GenBank/DDBJ databases">
        <title>Novel large sulfur bacteria in the metagenomes of groundwater-fed chemosynthetic microbial mats in the Lake Huron basin.</title>
        <authorList>
            <person name="Sharrar A.M."/>
            <person name="Flood B.E."/>
            <person name="Bailey J.V."/>
            <person name="Jones D.S."/>
            <person name="Biddanda B."/>
            <person name="Ruberg S.A."/>
            <person name="Marcus D.N."/>
            <person name="Dick G.J."/>
        </authorList>
    </citation>
    <scope>NUCLEOTIDE SEQUENCE [LARGE SCALE GENOMIC DNA]</scope>
    <source>
        <strain evidence="2">A7</strain>
    </source>
</reference>
<dbReference type="AlphaFoldDB" id="A0A1W9KPM3"/>
<name>A0A1W9KPM3_9BURK</name>
<gene>
    <name evidence="2" type="ORF">BWK72_18670</name>
</gene>
<organism evidence="2 3">
    <name type="scientific">Rhodoferax ferrireducens</name>
    <dbReference type="NCBI Taxonomy" id="192843"/>
    <lineage>
        <taxon>Bacteria</taxon>
        <taxon>Pseudomonadati</taxon>
        <taxon>Pseudomonadota</taxon>
        <taxon>Betaproteobacteria</taxon>
        <taxon>Burkholderiales</taxon>
        <taxon>Comamonadaceae</taxon>
        <taxon>Rhodoferax</taxon>
    </lineage>
</organism>
<protein>
    <recommendedName>
        <fullName evidence="4">Antirestriction protein</fullName>
    </recommendedName>
</protein>
<comment type="caution">
    <text evidence="2">The sequence shown here is derived from an EMBL/GenBank/DDBJ whole genome shotgun (WGS) entry which is preliminary data.</text>
</comment>
<dbReference type="EMBL" id="MTEI01000022">
    <property type="protein sequence ID" value="OQW86107.1"/>
    <property type="molecule type" value="Genomic_DNA"/>
</dbReference>
<dbReference type="Gene3D" id="3.30.70.3580">
    <property type="entry name" value="Antirestriction protein"/>
    <property type="match status" value="1"/>
</dbReference>
<feature type="non-terminal residue" evidence="2">
    <location>
        <position position="1"/>
    </location>
</feature>
<dbReference type="InterPro" id="IPR042297">
    <property type="entry name" value="Antirestriction_sf"/>
</dbReference>
<dbReference type="Pfam" id="PF03230">
    <property type="entry name" value="Antirestrict"/>
    <property type="match status" value="1"/>
</dbReference>
<evidence type="ECO:0008006" key="4">
    <source>
        <dbReference type="Google" id="ProtNLM"/>
    </source>
</evidence>